<dbReference type="InterPro" id="IPR006525">
    <property type="entry name" value="Cystatin-related_pln"/>
</dbReference>
<dbReference type="OrthoDB" id="1804831at2759"/>
<dbReference type="Proteomes" id="UP000626092">
    <property type="component" value="Unassembled WGS sequence"/>
</dbReference>
<gene>
    <name evidence="1" type="ORF">RHSIM_Rhsim06G0060500</name>
</gene>
<dbReference type="Gene3D" id="3.10.450.10">
    <property type="match status" value="1"/>
</dbReference>
<keyword evidence="2" id="KW-1185">Reference proteome</keyword>
<accession>A0A834LMN7</accession>
<dbReference type="EMBL" id="WJXA01000006">
    <property type="protein sequence ID" value="KAF7140640.1"/>
    <property type="molecule type" value="Genomic_DNA"/>
</dbReference>
<evidence type="ECO:0000313" key="2">
    <source>
        <dbReference type="Proteomes" id="UP000626092"/>
    </source>
</evidence>
<dbReference type="PANTHER" id="PTHR31260:SF28">
    <property type="entry name" value="CYSTATIN DOMAIN PROTEIN"/>
    <property type="match status" value="1"/>
</dbReference>
<dbReference type="PANTHER" id="PTHR31260">
    <property type="entry name" value="CYSTATIN/MONELLIN SUPERFAMILY PROTEIN"/>
    <property type="match status" value="1"/>
</dbReference>
<reference evidence="1" key="1">
    <citation type="submission" date="2019-11" db="EMBL/GenBank/DDBJ databases">
        <authorList>
            <person name="Liu Y."/>
            <person name="Hou J."/>
            <person name="Li T.-Q."/>
            <person name="Guan C.-H."/>
            <person name="Wu X."/>
            <person name="Wu H.-Z."/>
            <person name="Ling F."/>
            <person name="Zhang R."/>
            <person name="Shi X.-G."/>
            <person name="Ren J.-P."/>
            <person name="Chen E.-F."/>
            <person name="Sun J.-M."/>
        </authorList>
    </citation>
    <scope>NUCLEOTIDE SEQUENCE</scope>
    <source>
        <strain evidence="1">Adult_tree_wgs_1</strain>
        <tissue evidence="1">Leaves</tissue>
    </source>
</reference>
<dbReference type="SUPFAM" id="SSF54403">
    <property type="entry name" value="Cystatin/monellin"/>
    <property type="match status" value="1"/>
</dbReference>
<protein>
    <submittedName>
        <fullName evidence="1">Uncharacterized protein</fullName>
    </submittedName>
</protein>
<proteinExistence type="predicted"/>
<dbReference type="InterPro" id="IPR006462">
    <property type="entry name" value="MS5"/>
</dbReference>
<dbReference type="NCBIfam" id="TIGR01638">
    <property type="entry name" value="Atha_cystat_rel"/>
    <property type="match status" value="1"/>
</dbReference>
<dbReference type="InterPro" id="IPR046350">
    <property type="entry name" value="Cystatin_sf"/>
</dbReference>
<dbReference type="AlphaFoldDB" id="A0A834LMN7"/>
<evidence type="ECO:0000313" key="1">
    <source>
        <dbReference type="EMBL" id="KAF7140640.1"/>
    </source>
</evidence>
<sequence length="258" mass="29712">MTFTWRRNVRMTFTHHVRHVLTRLNLRMGIRFCDVHGKGGIVSSMSDNCYFYDAADKVPFQGRMAFGLFERDGGSEGPSHTANSGGYYGFCKDEVKSDGKREKRKKSELPDEFVRAQKIRAKLFGVNPRWSFTLEEFTEYNEKINMNGGFDIGNAPLDIDFHLMYLRPVQLSPGGLWTLYKVKDISKLALDKYNEDLQKKYEFVKFLKANYSSSIQALELYLTFEAKDTNKDVPVKTFQAHISRLFGGNAEVKFCRTA</sequence>
<comment type="caution">
    <text evidence="1">The sequence shown here is derived from an EMBL/GenBank/DDBJ whole genome shotgun (WGS) entry which is preliminary data.</text>
</comment>
<name>A0A834LMN7_RHOSS</name>
<organism evidence="1 2">
    <name type="scientific">Rhododendron simsii</name>
    <name type="common">Sims's rhododendron</name>
    <dbReference type="NCBI Taxonomy" id="118357"/>
    <lineage>
        <taxon>Eukaryota</taxon>
        <taxon>Viridiplantae</taxon>
        <taxon>Streptophyta</taxon>
        <taxon>Embryophyta</taxon>
        <taxon>Tracheophyta</taxon>
        <taxon>Spermatophyta</taxon>
        <taxon>Magnoliopsida</taxon>
        <taxon>eudicotyledons</taxon>
        <taxon>Gunneridae</taxon>
        <taxon>Pentapetalae</taxon>
        <taxon>asterids</taxon>
        <taxon>Ericales</taxon>
        <taxon>Ericaceae</taxon>
        <taxon>Ericoideae</taxon>
        <taxon>Rhodoreae</taxon>
        <taxon>Rhododendron</taxon>
    </lineage>
</organism>